<evidence type="ECO:0000256" key="1">
    <source>
        <dbReference type="SAM" id="MobiDB-lite"/>
    </source>
</evidence>
<feature type="compositionally biased region" description="Basic and acidic residues" evidence="1">
    <location>
        <begin position="742"/>
        <end position="753"/>
    </location>
</feature>
<evidence type="ECO:0000313" key="3">
    <source>
        <dbReference type="EMBL" id="PMD54886.1"/>
    </source>
</evidence>
<sequence length="793" mass="89054">MSNGLIDIALPDQTDRKMPGSTRAQAPAKTSRLIRNNQKWDSLKDRIYYIYMAEDCTLQDTMLAIAERYGLKASERKWKEKLKEWRFEKNISATDMDIIVAKAEKRVREEGKETVFFHGQSEITQERIEQFKRRKTTKAVDEVLPNVETPKNIIYHTPRPNSAGNLPIESLEQGCQPIEAAEPVSSGCLFPQMEEPLTTTEYEGRSESSAVFGTCSVEDSNADKTSKEMSSQANRSINTVDRGSAHVPYEDALSANQSPSELESADHSPSRGSVCISEMGWASDSSSSDVTHRDKQLDSLSADLLTNLSRQVITIRRGREISKEVTRIDESVQKIPAENPEYRANPHRHPQTGKDAESVQGSACSSQSGYSTSRNGTSSISEHDSQTSVSSGISRPASEAAVKEALALRAKGKSIDSILLDLGCGSNDVCSKFCRNLWKLCFSFEKKNLLEEASIALDLIQVGYTRLFGSPSIETMHCMVSQARILRKRKEYKDSESAYRQAINGLRNLEETKSQLICQLFLADFLKSLDKLSEALYLLLETLIEHFNPRTASIETKVPEVMGCMQRLHLKMDVDQNMVNVMASVTQLQELQSEWPEPYHEFNVWVGFVRLGGRYSEVGKFDMAELCFSYIRAAGYEGTNPFLKIELARFHKERSLHYRRQSRVVDSIIQLKIAFKHLLSVEPPDKYDQALAIELEQLLGEFKSQEMQPVGNSSLETAWEQIRDTFRIFVAHRRTKELKELKEREIMQREESRSPSSGSPIVSSSSGSSRFGVTYSGGSESSIVSNSALVVSP</sequence>
<feature type="region of interest" description="Disordered" evidence="1">
    <location>
        <begin position="255"/>
        <end position="275"/>
    </location>
</feature>
<dbReference type="InParanoid" id="A0A2J6SVU3"/>
<accession>A0A2J6SVU3</accession>
<dbReference type="InterPro" id="IPR011990">
    <property type="entry name" value="TPR-like_helical_dom_sf"/>
</dbReference>
<evidence type="ECO:0000313" key="4">
    <source>
        <dbReference type="Proteomes" id="UP000235371"/>
    </source>
</evidence>
<feature type="domain" description="Clr5" evidence="2">
    <location>
        <begin position="37"/>
        <end position="89"/>
    </location>
</feature>
<dbReference type="EMBL" id="KZ613856">
    <property type="protein sequence ID" value="PMD54886.1"/>
    <property type="molecule type" value="Genomic_DNA"/>
</dbReference>
<name>A0A2J6SVU3_9HELO</name>
<feature type="region of interest" description="Disordered" evidence="1">
    <location>
        <begin position="742"/>
        <end position="770"/>
    </location>
</feature>
<evidence type="ECO:0000259" key="2">
    <source>
        <dbReference type="Pfam" id="PF14420"/>
    </source>
</evidence>
<reference evidence="3 4" key="1">
    <citation type="submission" date="2016-04" db="EMBL/GenBank/DDBJ databases">
        <title>A degradative enzymes factory behind the ericoid mycorrhizal symbiosis.</title>
        <authorList>
            <consortium name="DOE Joint Genome Institute"/>
            <person name="Martino E."/>
            <person name="Morin E."/>
            <person name="Grelet G."/>
            <person name="Kuo A."/>
            <person name="Kohler A."/>
            <person name="Daghino S."/>
            <person name="Barry K."/>
            <person name="Choi C."/>
            <person name="Cichocki N."/>
            <person name="Clum A."/>
            <person name="Copeland A."/>
            <person name="Hainaut M."/>
            <person name="Haridas S."/>
            <person name="Labutti K."/>
            <person name="Lindquist E."/>
            <person name="Lipzen A."/>
            <person name="Khouja H.-R."/>
            <person name="Murat C."/>
            <person name="Ohm R."/>
            <person name="Olson A."/>
            <person name="Spatafora J."/>
            <person name="Veneault-Fourrey C."/>
            <person name="Henrissat B."/>
            <person name="Grigoriev I."/>
            <person name="Martin F."/>
            <person name="Perotto S."/>
        </authorList>
    </citation>
    <scope>NUCLEOTIDE SEQUENCE [LARGE SCALE GENOMIC DNA]</scope>
    <source>
        <strain evidence="3 4">E</strain>
    </source>
</reference>
<feature type="region of interest" description="Disordered" evidence="1">
    <location>
        <begin position="332"/>
        <end position="395"/>
    </location>
</feature>
<dbReference type="PANTHER" id="PTHR38788:SF3">
    <property type="entry name" value="CLR5 DOMAIN-CONTAINING PROTEIN"/>
    <property type="match status" value="1"/>
</dbReference>
<dbReference type="RefSeq" id="XP_024731790.1">
    <property type="nucleotide sequence ID" value="XM_024887228.1"/>
</dbReference>
<dbReference type="PANTHER" id="PTHR38788">
    <property type="entry name" value="CLR5 DOMAIN-CONTAINING PROTEIN"/>
    <property type="match status" value="1"/>
</dbReference>
<feature type="compositionally biased region" description="Polar residues" evidence="1">
    <location>
        <begin position="359"/>
        <end position="393"/>
    </location>
</feature>
<dbReference type="AlphaFoldDB" id="A0A2J6SVU3"/>
<keyword evidence="4" id="KW-1185">Reference proteome</keyword>
<protein>
    <recommendedName>
        <fullName evidence="2">Clr5 domain-containing protein</fullName>
    </recommendedName>
</protein>
<dbReference type="GeneID" id="36595304"/>
<gene>
    <name evidence="3" type="ORF">K444DRAFT_666842</name>
</gene>
<dbReference type="Proteomes" id="UP000235371">
    <property type="component" value="Unassembled WGS sequence"/>
</dbReference>
<proteinExistence type="predicted"/>
<organism evidence="3 4">
    <name type="scientific">Hyaloscypha bicolor E</name>
    <dbReference type="NCBI Taxonomy" id="1095630"/>
    <lineage>
        <taxon>Eukaryota</taxon>
        <taxon>Fungi</taxon>
        <taxon>Dikarya</taxon>
        <taxon>Ascomycota</taxon>
        <taxon>Pezizomycotina</taxon>
        <taxon>Leotiomycetes</taxon>
        <taxon>Helotiales</taxon>
        <taxon>Hyaloscyphaceae</taxon>
        <taxon>Hyaloscypha</taxon>
        <taxon>Hyaloscypha bicolor</taxon>
    </lineage>
</organism>
<dbReference type="Gene3D" id="1.25.40.10">
    <property type="entry name" value="Tetratricopeptide repeat domain"/>
    <property type="match status" value="1"/>
</dbReference>
<dbReference type="InterPro" id="IPR025676">
    <property type="entry name" value="Clr5_dom"/>
</dbReference>
<feature type="compositionally biased region" description="Polar residues" evidence="1">
    <location>
        <begin position="228"/>
        <end position="241"/>
    </location>
</feature>
<dbReference type="Pfam" id="PF14420">
    <property type="entry name" value="Clr5"/>
    <property type="match status" value="1"/>
</dbReference>
<feature type="region of interest" description="Disordered" evidence="1">
    <location>
        <begin position="199"/>
        <end position="243"/>
    </location>
</feature>
<dbReference type="OrthoDB" id="3547587at2759"/>
<feature type="compositionally biased region" description="Low complexity" evidence="1">
    <location>
        <begin position="754"/>
        <end position="770"/>
    </location>
</feature>
<feature type="compositionally biased region" description="Polar residues" evidence="1">
    <location>
        <begin position="199"/>
        <end position="211"/>
    </location>
</feature>